<feature type="transmembrane region" description="Helical" evidence="8">
    <location>
        <begin position="52"/>
        <end position="75"/>
    </location>
</feature>
<dbReference type="InterPro" id="IPR000802">
    <property type="entry name" value="Arsenical_pump_ArsB"/>
</dbReference>
<comment type="caution">
    <text evidence="10">The sequence shown here is derived from an EMBL/GenBank/DDBJ whole genome shotgun (WGS) entry which is preliminary data.</text>
</comment>
<keyword evidence="7 8" id="KW-0472">Membrane</keyword>
<feature type="transmembrane region" description="Helical" evidence="8">
    <location>
        <begin position="256"/>
        <end position="276"/>
    </location>
</feature>
<gene>
    <name evidence="10" type="ORF">ENV38_01030</name>
</gene>
<keyword evidence="4" id="KW-1003">Cell membrane</keyword>
<dbReference type="EMBL" id="DTGD01000044">
    <property type="protein sequence ID" value="HGB35477.1"/>
    <property type="molecule type" value="Genomic_DNA"/>
</dbReference>
<reference evidence="10" key="1">
    <citation type="journal article" date="2020" name="mSystems">
        <title>Genome- and Community-Level Interaction Insights into Carbon Utilization and Element Cycling Functions of Hydrothermarchaeota in Hydrothermal Sediment.</title>
        <authorList>
            <person name="Zhou Z."/>
            <person name="Liu Y."/>
            <person name="Xu W."/>
            <person name="Pan J."/>
            <person name="Luo Z.H."/>
            <person name="Li M."/>
        </authorList>
    </citation>
    <scope>NUCLEOTIDE SEQUENCE [LARGE SCALE GENOMIC DNA]</scope>
    <source>
        <strain evidence="10">SpSt-754</strain>
    </source>
</reference>
<keyword evidence="5 8" id="KW-0812">Transmembrane</keyword>
<evidence type="ECO:0000259" key="9">
    <source>
        <dbReference type="Pfam" id="PF03600"/>
    </source>
</evidence>
<sequence length="443" mass="49385">MNLTVVIFLVTYLLILIFRKYQLLVAWAGVLTLLLLRLVPLKYALSSINPNVLAIFIATSLITALLYEVGFIDYIATHTINLIARKTKDPLKLRLFVMLALVAVAGIISSFMENVATIMLLYPVGLEVSRKLKVNPSYLLIGMSVATNLEGSATLIGDSPSILTALFANMDFFDFFFLKAMKYRPSLFFAVQLGFAFGLFVLYLIFKGNLKGVKHGEVKEVVREKRLRSRTPIFIFAGYVLTLVFSSFIENKPANYIAYICGFFIVVSVVWTLAFFNRRVEEEIDLLKHIDFQTFFFLIAIFILVGSLSYSGFINSLANWFIAISKRLGSNPVLVGYILIVAVSMVISAFVDNIPYTMAMLPVAKLMADSLGVNMYLFIFGMLLGTTIGGNITPIGSLSNVTVLGVLKRNNFDHSFWTFAKIGLPFTLAALAVSSGFVYLIYR</sequence>
<evidence type="ECO:0000256" key="8">
    <source>
        <dbReference type="SAM" id="Phobius"/>
    </source>
</evidence>
<dbReference type="PRINTS" id="PR00758">
    <property type="entry name" value="ARSENICPUMP"/>
</dbReference>
<proteinExistence type="inferred from homology"/>
<name>A0A7V3KMI5_UNCW3</name>
<feature type="domain" description="Citrate transporter-like" evidence="9">
    <location>
        <begin position="12"/>
        <end position="384"/>
    </location>
</feature>
<keyword evidence="3" id="KW-0813">Transport</keyword>
<dbReference type="GO" id="GO:0005886">
    <property type="term" value="C:plasma membrane"/>
    <property type="evidence" value="ECO:0007669"/>
    <property type="project" value="UniProtKB-SubCell"/>
</dbReference>
<comment type="similarity">
    <text evidence="2">Belongs to the CitM (TC 2.A.11) transporter family.</text>
</comment>
<accession>A0A7V3KMI5</accession>
<comment type="subcellular location">
    <subcellularLocation>
        <location evidence="1">Cell membrane</location>
        <topology evidence="1">Multi-pass membrane protein</topology>
    </subcellularLocation>
</comment>
<feature type="transmembrane region" description="Helical" evidence="8">
    <location>
        <begin position="95"/>
        <end position="122"/>
    </location>
</feature>
<evidence type="ECO:0000256" key="6">
    <source>
        <dbReference type="ARBA" id="ARBA00022989"/>
    </source>
</evidence>
<evidence type="ECO:0000256" key="5">
    <source>
        <dbReference type="ARBA" id="ARBA00022692"/>
    </source>
</evidence>
<organism evidence="10">
    <name type="scientific">candidate division WOR-3 bacterium</name>
    <dbReference type="NCBI Taxonomy" id="2052148"/>
    <lineage>
        <taxon>Bacteria</taxon>
        <taxon>Bacteria division WOR-3</taxon>
    </lineage>
</organism>
<feature type="transmembrane region" description="Helical" evidence="8">
    <location>
        <begin position="334"/>
        <end position="354"/>
    </location>
</feature>
<keyword evidence="6 8" id="KW-1133">Transmembrane helix</keyword>
<protein>
    <recommendedName>
        <fullName evidence="9">Citrate transporter-like domain-containing protein</fullName>
    </recommendedName>
</protein>
<evidence type="ECO:0000256" key="3">
    <source>
        <dbReference type="ARBA" id="ARBA00022448"/>
    </source>
</evidence>
<dbReference type="GO" id="GO:0015105">
    <property type="term" value="F:arsenite transmembrane transporter activity"/>
    <property type="evidence" value="ECO:0007669"/>
    <property type="project" value="InterPro"/>
</dbReference>
<feature type="transmembrane region" description="Helical" evidence="8">
    <location>
        <begin position="375"/>
        <end position="396"/>
    </location>
</feature>
<feature type="transmembrane region" description="Helical" evidence="8">
    <location>
        <begin position="21"/>
        <end position="40"/>
    </location>
</feature>
<evidence type="ECO:0000256" key="7">
    <source>
        <dbReference type="ARBA" id="ARBA00023136"/>
    </source>
</evidence>
<evidence type="ECO:0000256" key="4">
    <source>
        <dbReference type="ARBA" id="ARBA00022475"/>
    </source>
</evidence>
<feature type="transmembrane region" description="Helical" evidence="8">
    <location>
        <begin position="233"/>
        <end position="250"/>
    </location>
</feature>
<dbReference type="InterPro" id="IPR051475">
    <property type="entry name" value="Diverse_Ion_Transporter"/>
</dbReference>
<dbReference type="Pfam" id="PF03600">
    <property type="entry name" value="CitMHS"/>
    <property type="match status" value="1"/>
</dbReference>
<dbReference type="AlphaFoldDB" id="A0A7V3KMI5"/>
<evidence type="ECO:0000256" key="1">
    <source>
        <dbReference type="ARBA" id="ARBA00004651"/>
    </source>
</evidence>
<evidence type="ECO:0000256" key="2">
    <source>
        <dbReference type="ARBA" id="ARBA00009843"/>
    </source>
</evidence>
<dbReference type="InterPro" id="IPR004680">
    <property type="entry name" value="Cit_transptr-like_dom"/>
</dbReference>
<evidence type="ECO:0000313" key="10">
    <source>
        <dbReference type="EMBL" id="HGB35477.1"/>
    </source>
</evidence>
<feature type="transmembrane region" description="Helical" evidence="8">
    <location>
        <begin position="187"/>
        <end position="206"/>
    </location>
</feature>
<dbReference type="PANTHER" id="PTHR43568:SF1">
    <property type="entry name" value="P PROTEIN"/>
    <property type="match status" value="1"/>
</dbReference>
<feature type="transmembrane region" description="Helical" evidence="8">
    <location>
        <begin position="416"/>
        <end position="442"/>
    </location>
</feature>
<dbReference type="PANTHER" id="PTHR43568">
    <property type="entry name" value="P PROTEIN"/>
    <property type="match status" value="1"/>
</dbReference>
<feature type="transmembrane region" description="Helical" evidence="8">
    <location>
        <begin position="296"/>
        <end position="322"/>
    </location>
</feature>